<evidence type="ECO:0000313" key="7">
    <source>
        <dbReference type="EMBL" id="ASA54880.1"/>
    </source>
</evidence>
<feature type="transmembrane region" description="Helical" evidence="5">
    <location>
        <begin position="65"/>
        <end position="83"/>
    </location>
</feature>
<feature type="transmembrane region" description="Helical" evidence="5">
    <location>
        <begin position="168"/>
        <end position="191"/>
    </location>
</feature>
<feature type="transmembrane region" description="Helical" evidence="5">
    <location>
        <begin position="90"/>
        <end position="110"/>
    </location>
</feature>
<feature type="domain" description="Peptidase S54 rhomboid" evidence="6">
    <location>
        <begin position="46"/>
        <end position="183"/>
    </location>
</feature>
<evidence type="ECO:0000256" key="2">
    <source>
        <dbReference type="ARBA" id="ARBA00022692"/>
    </source>
</evidence>
<comment type="subcellular location">
    <subcellularLocation>
        <location evidence="1">Membrane</location>
        <topology evidence="1">Multi-pass membrane protein</topology>
    </subcellularLocation>
</comment>
<dbReference type="RefSeq" id="WP_088133273.1">
    <property type="nucleotide sequence ID" value="NZ_CP018835.1"/>
</dbReference>
<keyword evidence="2 5" id="KW-0812">Transmembrane</keyword>
<dbReference type="EMBL" id="CP018835">
    <property type="protein sequence ID" value="ASA54880.1"/>
    <property type="molecule type" value="Genomic_DNA"/>
</dbReference>
<dbReference type="NCBIfam" id="TIGR03902">
    <property type="entry name" value="rhom_GG_sort"/>
    <property type="match status" value="1"/>
</dbReference>
<accession>A0A1Z2SCI2</accession>
<organism evidence="7 8">
    <name type="scientific">Vibrio gazogenes</name>
    <dbReference type="NCBI Taxonomy" id="687"/>
    <lineage>
        <taxon>Bacteria</taxon>
        <taxon>Pseudomonadati</taxon>
        <taxon>Pseudomonadota</taxon>
        <taxon>Gammaproteobacteria</taxon>
        <taxon>Vibrionales</taxon>
        <taxon>Vibrionaceae</taxon>
        <taxon>Vibrio</taxon>
    </lineage>
</organism>
<evidence type="ECO:0000256" key="3">
    <source>
        <dbReference type="ARBA" id="ARBA00022989"/>
    </source>
</evidence>
<feature type="transmembrane region" description="Helical" evidence="5">
    <location>
        <begin position="12"/>
        <end position="30"/>
    </location>
</feature>
<dbReference type="InterPro" id="IPR035952">
    <property type="entry name" value="Rhomboid-like_sf"/>
</dbReference>
<dbReference type="SUPFAM" id="SSF144091">
    <property type="entry name" value="Rhomboid-like"/>
    <property type="match status" value="1"/>
</dbReference>
<keyword evidence="3 5" id="KW-1133">Transmembrane helix</keyword>
<name>A0A1Z2SCI2_VIBGA</name>
<dbReference type="PANTHER" id="PTHR43731:SF16">
    <property type="entry name" value="RHOMBOSORTASE"/>
    <property type="match status" value="1"/>
</dbReference>
<dbReference type="AlphaFoldDB" id="A0A1Z2SCI2"/>
<dbReference type="Pfam" id="PF01694">
    <property type="entry name" value="Rhomboid"/>
    <property type="match status" value="1"/>
</dbReference>
<dbReference type="InterPro" id="IPR050925">
    <property type="entry name" value="Rhomboid_protease_S54"/>
</dbReference>
<protein>
    <submittedName>
        <fullName evidence="7">Rhombosortase</fullName>
    </submittedName>
</protein>
<dbReference type="KEGG" id="vga:BSQ33_03520"/>
<dbReference type="PANTHER" id="PTHR43731">
    <property type="entry name" value="RHOMBOID PROTEASE"/>
    <property type="match status" value="1"/>
</dbReference>
<dbReference type="Gene3D" id="1.20.1540.10">
    <property type="entry name" value="Rhomboid-like"/>
    <property type="match status" value="1"/>
</dbReference>
<evidence type="ECO:0000259" key="6">
    <source>
        <dbReference type="Pfam" id="PF01694"/>
    </source>
</evidence>
<evidence type="ECO:0000256" key="4">
    <source>
        <dbReference type="ARBA" id="ARBA00023136"/>
    </source>
</evidence>
<evidence type="ECO:0000256" key="1">
    <source>
        <dbReference type="ARBA" id="ARBA00004141"/>
    </source>
</evidence>
<dbReference type="Proteomes" id="UP000196708">
    <property type="component" value="Chromosome 1"/>
</dbReference>
<dbReference type="OrthoDB" id="196054at2"/>
<dbReference type="InterPro" id="IPR022764">
    <property type="entry name" value="Peptidase_S54_rhomboid_dom"/>
</dbReference>
<dbReference type="GO" id="GO:0016020">
    <property type="term" value="C:membrane"/>
    <property type="evidence" value="ECO:0007669"/>
    <property type="project" value="UniProtKB-SubCell"/>
</dbReference>
<evidence type="ECO:0000313" key="8">
    <source>
        <dbReference type="Proteomes" id="UP000196708"/>
    </source>
</evidence>
<keyword evidence="4 5" id="KW-0472">Membrane</keyword>
<evidence type="ECO:0000256" key="5">
    <source>
        <dbReference type="SAM" id="Phobius"/>
    </source>
</evidence>
<reference evidence="7 8" key="1">
    <citation type="submission" date="2016-12" db="EMBL/GenBank/DDBJ databases">
        <authorList>
            <person name="Song W.-J."/>
            <person name="Kurnit D.M."/>
        </authorList>
    </citation>
    <scope>NUCLEOTIDE SEQUENCE [LARGE SCALE GENOMIC DNA]</scope>
    <source>
        <strain evidence="7 8">ATCC 43942</strain>
    </source>
</reference>
<proteinExistence type="predicted"/>
<dbReference type="GO" id="GO:0004252">
    <property type="term" value="F:serine-type endopeptidase activity"/>
    <property type="evidence" value="ECO:0007669"/>
    <property type="project" value="InterPro"/>
</dbReference>
<gene>
    <name evidence="7" type="ORF">BSQ33_03520</name>
</gene>
<dbReference type="InterPro" id="IPR023826">
    <property type="entry name" value="Rhom-like_SP_proteobac"/>
</dbReference>
<sequence length="199" mass="22236">MRFLTLNTITRSHLYLTLSLISFICILAQFSPLADALDWDRQAITQGQWWRIVTGNFTHTNTTHLAMNLIALWLITSIFRPSARILWQQLLLLSVFIGIGLLWTELYFYVGLSGILHGLFASFALNEALQGRKSSWLLVVGVCSKVIWEQCFGASETTRALIEAPVAIQAHLLGLAGGLLLGFSARIKIYLGSANRLKM</sequence>